<comment type="caution">
    <text evidence="3">The sequence shown here is derived from an EMBL/GenBank/DDBJ whole genome shotgun (WGS) entry which is preliminary data.</text>
</comment>
<comment type="similarity">
    <text evidence="1">Belongs to the AIM6 family.</text>
</comment>
<organism evidence="3 4">
    <name type="scientific">Myriangium duriaei CBS 260.36</name>
    <dbReference type="NCBI Taxonomy" id="1168546"/>
    <lineage>
        <taxon>Eukaryota</taxon>
        <taxon>Fungi</taxon>
        <taxon>Dikarya</taxon>
        <taxon>Ascomycota</taxon>
        <taxon>Pezizomycotina</taxon>
        <taxon>Dothideomycetes</taxon>
        <taxon>Dothideomycetidae</taxon>
        <taxon>Myriangiales</taxon>
        <taxon>Myriangiaceae</taxon>
        <taxon>Myriangium</taxon>
    </lineage>
</organism>
<evidence type="ECO:0000256" key="1">
    <source>
        <dbReference type="ARBA" id="ARBA00008858"/>
    </source>
</evidence>
<evidence type="ECO:0000313" key="4">
    <source>
        <dbReference type="Proteomes" id="UP000799439"/>
    </source>
</evidence>
<dbReference type="PANTHER" id="PTHR31571:SF1">
    <property type="entry name" value="ALTERED INHERITANCE OF MITOCHONDRIA PROTEIN 6"/>
    <property type="match status" value="1"/>
</dbReference>
<dbReference type="GO" id="GO:0008081">
    <property type="term" value="F:phosphoric diester hydrolase activity"/>
    <property type="evidence" value="ECO:0007669"/>
    <property type="project" value="InterPro"/>
</dbReference>
<dbReference type="InterPro" id="IPR039559">
    <property type="entry name" value="AIM6_PI-PLC-like_dom"/>
</dbReference>
<dbReference type="OrthoDB" id="4153866at2759"/>
<dbReference type="EMBL" id="ML996093">
    <property type="protein sequence ID" value="KAF2148380.1"/>
    <property type="molecule type" value="Genomic_DNA"/>
</dbReference>
<proteinExistence type="inferred from homology"/>
<keyword evidence="4" id="KW-1185">Reference proteome</keyword>
<dbReference type="InterPro" id="IPR017946">
    <property type="entry name" value="PLC-like_Pdiesterase_TIM-brl"/>
</dbReference>
<dbReference type="AlphaFoldDB" id="A0A9P4MC62"/>
<evidence type="ECO:0000256" key="2">
    <source>
        <dbReference type="ARBA" id="ARBA00014286"/>
    </source>
</evidence>
<dbReference type="SUPFAM" id="SSF51695">
    <property type="entry name" value="PLC-like phosphodiesterases"/>
    <property type="match status" value="1"/>
</dbReference>
<evidence type="ECO:0000313" key="3">
    <source>
        <dbReference type="EMBL" id="KAF2148380.1"/>
    </source>
</evidence>
<name>A0A9P4MC62_9PEZI</name>
<gene>
    <name evidence="3" type="ORF">K461DRAFT_288573</name>
</gene>
<dbReference type="CDD" id="cd08577">
    <property type="entry name" value="PI-PLCc_GDPD_SF_unchar3"/>
    <property type="match status" value="1"/>
</dbReference>
<protein>
    <recommendedName>
        <fullName evidence="2">Altered inheritance of mitochondria protein 6</fullName>
    </recommendedName>
</protein>
<reference evidence="3" key="1">
    <citation type="journal article" date="2020" name="Stud. Mycol.">
        <title>101 Dothideomycetes genomes: a test case for predicting lifestyles and emergence of pathogens.</title>
        <authorList>
            <person name="Haridas S."/>
            <person name="Albert R."/>
            <person name="Binder M."/>
            <person name="Bloem J."/>
            <person name="Labutti K."/>
            <person name="Salamov A."/>
            <person name="Andreopoulos B."/>
            <person name="Baker S."/>
            <person name="Barry K."/>
            <person name="Bills G."/>
            <person name="Bluhm B."/>
            <person name="Cannon C."/>
            <person name="Castanera R."/>
            <person name="Culley D."/>
            <person name="Daum C."/>
            <person name="Ezra D."/>
            <person name="Gonzalez J."/>
            <person name="Henrissat B."/>
            <person name="Kuo A."/>
            <person name="Liang C."/>
            <person name="Lipzen A."/>
            <person name="Lutzoni F."/>
            <person name="Magnuson J."/>
            <person name="Mondo S."/>
            <person name="Nolan M."/>
            <person name="Ohm R."/>
            <person name="Pangilinan J."/>
            <person name="Park H.-J."/>
            <person name="Ramirez L."/>
            <person name="Alfaro M."/>
            <person name="Sun H."/>
            <person name="Tritt A."/>
            <person name="Yoshinaga Y."/>
            <person name="Zwiers L.-H."/>
            <person name="Turgeon B."/>
            <person name="Goodwin S."/>
            <person name="Spatafora J."/>
            <person name="Crous P."/>
            <person name="Grigoriev I."/>
        </authorList>
    </citation>
    <scope>NUCLEOTIDE SEQUENCE</scope>
    <source>
        <strain evidence="3">CBS 260.36</strain>
    </source>
</reference>
<dbReference type="GO" id="GO:0006629">
    <property type="term" value="P:lipid metabolic process"/>
    <property type="evidence" value="ECO:0007669"/>
    <property type="project" value="InterPro"/>
</dbReference>
<dbReference type="InterPro" id="IPR051236">
    <property type="entry name" value="HAT_RTT109-like"/>
</dbReference>
<sequence length="330" mass="36827">MARPHERKDGGASTAVCGSVFFDSDEPSFLPDWGTPGHDGEFVAHYPTDATRDVIPIPCHSHNDYWRRIPLFEALHYGCTGVEADVWLKHDELYVGHSTESLTRNRTFRALYVNPLMDLLAKQNPSTEFANATGHGVFDEVPDQTLVLLVDFKTDGAETWPVVVEQLAPLRNSGYLSSWNGSVTTYRAVTVVATGNTPFDLVIANSTYRDVFFDAPLDDIGSSAQADNAARPTLFDKSNSYYASVSLRKAIGDVRHGHFTAPQLETIRMQIRAAKELGLKSRYWETPAWPVSLRNHVWRTLVDESIDVLNVDDLRAAAKVDWSKHEHGIV</sequence>
<accession>A0A9P4MC62</accession>
<dbReference type="PANTHER" id="PTHR31571">
    <property type="entry name" value="ALTERED INHERITANCE OF MITOCHONDRIA PROTEIN 6"/>
    <property type="match status" value="1"/>
</dbReference>
<dbReference type="Proteomes" id="UP000799439">
    <property type="component" value="Unassembled WGS sequence"/>
</dbReference>